<gene>
    <name evidence="7" type="ORF">KN1_04380</name>
</gene>
<feature type="transmembrane region" description="Helical" evidence="6">
    <location>
        <begin position="49"/>
        <end position="68"/>
    </location>
</feature>
<keyword evidence="2" id="KW-0813">Transport</keyword>
<dbReference type="AlphaFoldDB" id="A0A8D5U591"/>
<dbReference type="GO" id="GO:0005886">
    <property type="term" value="C:plasma membrane"/>
    <property type="evidence" value="ECO:0007669"/>
    <property type="project" value="TreeGrafter"/>
</dbReference>
<feature type="transmembrane region" description="Helical" evidence="6">
    <location>
        <begin position="267"/>
        <end position="297"/>
    </location>
</feature>
<dbReference type="GO" id="GO:0015086">
    <property type="term" value="F:cadmium ion transmembrane transporter activity"/>
    <property type="evidence" value="ECO:0007669"/>
    <property type="project" value="TreeGrafter"/>
</dbReference>
<evidence type="ECO:0008006" key="9">
    <source>
        <dbReference type="Google" id="ProtNLM"/>
    </source>
</evidence>
<evidence type="ECO:0000256" key="1">
    <source>
        <dbReference type="ARBA" id="ARBA00004141"/>
    </source>
</evidence>
<feature type="transmembrane region" description="Helical" evidence="6">
    <location>
        <begin position="378"/>
        <end position="400"/>
    </location>
</feature>
<dbReference type="GO" id="GO:0005384">
    <property type="term" value="F:manganese ion transmembrane transporter activity"/>
    <property type="evidence" value="ECO:0007669"/>
    <property type="project" value="TreeGrafter"/>
</dbReference>
<sequence length="401" mass="43514">MGRKSITTSRNLINMIKFFGPAWLVMMADMDASSTIGAMETGITYGYKLVWFLLLLAIPLYIIQEVSGRIGVVTGKGLGELVRENFSKTISMAIAMPMFLTDVVTYIIEYIGVGIGLAILGIPLILGVPLAFILHLLIVYNRKYTITERILLIISSTLIIGFASTLLIRGVIPSCPLFYFEPTPNFLFFLAANAGAVIMPFMLFFQASATAEKLSFLGKFEKEEAIRAMKVETLVGSIVTEVLMVIVEMASTGISSNVDIYSPSKLAYAFAAIAGPFSPYLFGLGLIGAAFLALVVISLGSSWGTAEALGIPRNRSFSLYLIESIPAVIITLLIPRDMLGNVVLNLLSLFVIILIGPAIVMGILVNNSKIMGIYKNSLIQNLLYWTSVVLIFALGVISIFS</sequence>
<evidence type="ECO:0000313" key="8">
    <source>
        <dbReference type="Proteomes" id="UP000825123"/>
    </source>
</evidence>
<reference evidence="7 8" key="1">
    <citation type="submission" date="2021-04" db="EMBL/GenBank/DDBJ databases">
        <title>Complete genome sequence of Stygiolobus sp. KN-1.</title>
        <authorList>
            <person name="Nakamura K."/>
            <person name="Sakai H."/>
            <person name="Kurosawa N."/>
        </authorList>
    </citation>
    <scope>NUCLEOTIDE SEQUENCE [LARGE SCALE GENOMIC DNA]</scope>
    <source>
        <strain evidence="7 8">KN-1</strain>
    </source>
</reference>
<keyword evidence="8" id="KW-1185">Reference proteome</keyword>
<evidence type="ECO:0000256" key="3">
    <source>
        <dbReference type="ARBA" id="ARBA00022692"/>
    </source>
</evidence>
<keyword evidence="4 6" id="KW-1133">Transmembrane helix</keyword>
<evidence type="ECO:0000256" key="2">
    <source>
        <dbReference type="ARBA" id="ARBA00022448"/>
    </source>
</evidence>
<feature type="transmembrane region" description="Helical" evidence="6">
    <location>
        <begin position="346"/>
        <end position="366"/>
    </location>
</feature>
<keyword evidence="3 6" id="KW-0812">Transmembrane</keyword>
<dbReference type="RefSeq" id="WP_221289200.1">
    <property type="nucleotide sequence ID" value="NZ_AP024597.1"/>
</dbReference>
<name>A0A8D5U591_9CREN</name>
<dbReference type="GO" id="GO:0034755">
    <property type="term" value="P:iron ion transmembrane transport"/>
    <property type="evidence" value="ECO:0007669"/>
    <property type="project" value="TreeGrafter"/>
</dbReference>
<evidence type="ECO:0000256" key="4">
    <source>
        <dbReference type="ARBA" id="ARBA00022989"/>
    </source>
</evidence>
<feature type="transmembrane region" description="Helical" evidence="6">
    <location>
        <begin position="150"/>
        <end position="172"/>
    </location>
</feature>
<accession>A0A8D5U591</accession>
<feature type="transmembrane region" description="Helical" evidence="6">
    <location>
        <begin position="114"/>
        <end position="138"/>
    </location>
</feature>
<comment type="subcellular location">
    <subcellularLocation>
        <location evidence="1">Membrane</location>
        <topology evidence="1">Multi-pass membrane protein</topology>
    </subcellularLocation>
</comment>
<dbReference type="InterPro" id="IPR001046">
    <property type="entry name" value="NRAMP_fam"/>
</dbReference>
<dbReference type="Pfam" id="PF01566">
    <property type="entry name" value="Nramp"/>
    <property type="match status" value="1"/>
</dbReference>
<feature type="transmembrane region" description="Helical" evidence="6">
    <location>
        <begin position="12"/>
        <end position="29"/>
    </location>
</feature>
<dbReference type="PANTHER" id="PTHR11706:SF33">
    <property type="entry name" value="NATURAL RESISTANCE-ASSOCIATED MACROPHAGE PROTEIN 2"/>
    <property type="match status" value="1"/>
</dbReference>
<proteinExistence type="predicted"/>
<evidence type="ECO:0000256" key="5">
    <source>
        <dbReference type="ARBA" id="ARBA00023136"/>
    </source>
</evidence>
<protein>
    <recommendedName>
        <fullName evidence="9">Natural resistance-associated macrophage protein</fullName>
    </recommendedName>
</protein>
<dbReference type="Proteomes" id="UP000825123">
    <property type="component" value="Chromosome"/>
</dbReference>
<feature type="transmembrane region" description="Helical" evidence="6">
    <location>
        <begin position="228"/>
        <end position="247"/>
    </location>
</feature>
<dbReference type="PANTHER" id="PTHR11706">
    <property type="entry name" value="SOLUTE CARRIER PROTEIN FAMILY 11 MEMBER"/>
    <property type="match status" value="1"/>
</dbReference>
<keyword evidence="5 6" id="KW-0472">Membrane</keyword>
<evidence type="ECO:0000313" key="7">
    <source>
        <dbReference type="EMBL" id="BCU69141.1"/>
    </source>
</evidence>
<feature type="transmembrane region" description="Helical" evidence="6">
    <location>
        <begin position="184"/>
        <end position="207"/>
    </location>
</feature>
<feature type="transmembrane region" description="Helical" evidence="6">
    <location>
        <begin position="317"/>
        <end position="334"/>
    </location>
</feature>
<dbReference type="EMBL" id="AP024597">
    <property type="protein sequence ID" value="BCU69141.1"/>
    <property type="molecule type" value="Genomic_DNA"/>
</dbReference>
<evidence type="ECO:0000256" key="6">
    <source>
        <dbReference type="SAM" id="Phobius"/>
    </source>
</evidence>
<feature type="transmembrane region" description="Helical" evidence="6">
    <location>
        <begin position="89"/>
        <end position="108"/>
    </location>
</feature>
<dbReference type="KEGG" id="csty:KN1_04380"/>
<organism evidence="7 8">
    <name type="scientific">Stygiolobus caldivivus</name>
    <dbReference type="NCBI Taxonomy" id="2824673"/>
    <lineage>
        <taxon>Archaea</taxon>
        <taxon>Thermoproteota</taxon>
        <taxon>Thermoprotei</taxon>
        <taxon>Sulfolobales</taxon>
        <taxon>Sulfolobaceae</taxon>
        <taxon>Stygiolobus</taxon>
    </lineage>
</organism>
<dbReference type="GeneID" id="66162186"/>